<evidence type="ECO:0008006" key="3">
    <source>
        <dbReference type="Google" id="ProtNLM"/>
    </source>
</evidence>
<evidence type="ECO:0000313" key="1">
    <source>
        <dbReference type="EMBL" id="QDF73541.1"/>
    </source>
</evidence>
<dbReference type="EMBL" id="CP041150">
    <property type="protein sequence ID" value="QDF73541.1"/>
    <property type="molecule type" value="Genomic_DNA"/>
</dbReference>
<accession>A0AB73U9T1</accession>
<gene>
    <name evidence="1" type="ORF">FJK96_18180</name>
</gene>
<dbReference type="Proteomes" id="UP000317728">
    <property type="component" value="Chromosome"/>
</dbReference>
<organism evidence="1 2">
    <name type="scientific">Mycobacteroides chelonae</name>
    <name type="common">Mycobacterium chelonae</name>
    <dbReference type="NCBI Taxonomy" id="1774"/>
    <lineage>
        <taxon>Bacteria</taxon>
        <taxon>Bacillati</taxon>
        <taxon>Actinomycetota</taxon>
        <taxon>Actinomycetes</taxon>
        <taxon>Mycobacteriales</taxon>
        <taxon>Mycobacteriaceae</taxon>
        <taxon>Mycobacteroides</taxon>
    </lineage>
</organism>
<sequence>MREVIGGRHRVVKLFGNEDFAEKRSYATKELAEGRATQLDKIAARRDAVTEAKRRAKNHCECKGECGHLHFASRTCQWGEGEDMGGGIGKVVLVAVALDGNDDNLSLTNIRMVCQLCKQQHDAERINGGAALFDIKEPE</sequence>
<name>A0AB73U9T1_MYCCH</name>
<dbReference type="AlphaFoldDB" id="A0AB73U9T1"/>
<protein>
    <recommendedName>
        <fullName evidence="3">HNH endonuclease</fullName>
    </recommendedName>
</protein>
<reference evidence="1 2" key="1">
    <citation type="submission" date="2019-06" db="EMBL/GenBank/DDBJ databases">
        <title>Whole geneome sequnce of Mycobacteroides chelonae M77 isolated from bovine milk from Meghalaya, India.</title>
        <authorList>
            <person name="Vise E."/>
            <person name="Das S."/>
            <person name="Garg A."/>
            <person name="Ghatak S."/>
            <person name="Shakuntala I."/>
            <person name="Milton A.A.P."/>
            <person name="Karam A."/>
            <person name="Sanjukta R."/>
            <person name="Puro K."/>
            <person name="Sen A."/>
        </authorList>
    </citation>
    <scope>NUCLEOTIDE SEQUENCE [LARGE SCALE GENOMIC DNA]</scope>
    <source>
        <strain evidence="1 2">M77</strain>
    </source>
</reference>
<evidence type="ECO:0000313" key="2">
    <source>
        <dbReference type="Proteomes" id="UP000317728"/>
    </source>
</evidence>
<proteinExistence type="predicted"/>